<sequence length="220" mass="25518">MCGRFTLLTPWEELLRTYDAVSEMEELEPSYNIAPTQQIAAVIHDGKKRRLGTLRWGLIPPWAPDKKIGSKMINARAETLLEKRSFKKAFQKQRCLIPADSFYEWKTEDGKKQPMRIQRKDKTPLTFAGLWEKWQDEDGSNIFTCTIITTEANSFMQQIHNRMPVILSSASQDIWLDWEQQDPDKLQSLLKPYSEELTAYPVSTLVNSPRNNSEELINPL</sequence>
<evidence type="ECO:0000256" key="4">
    <source>
        <dbReference type="ARBA" id="ARBA00022801"/>
    </source>
</evidence>
<evidence type="ECO:0000256" key="3">
    <source>
        <dbReference type="ARBA" id="ARBA00022763"/>
    </source>
</evidence>
<dbReference type="InterPro" id="IPR003738">
    <property type="entry name" value="SRAP"/>
</dbReference>
<dbReference type="GO" id="GO:0016829">
    <property type="term" value="F:lyase activity"/>
    <property type="evidence" value="ECO:0007669"/>
    <property type="project" value="UniProtKB-KW"/>
</dbReference>
<comment type="similarity">
    <text evidence="1 8">Belongs to the SOS response-associated peptidase family.</text>
</comment>
<dbReference type="RefSeq" id="WP_038565704.1">
    <property type="nucleotide sequence ID" value="NZ_CP008876.1"/>
</dbReference>
<dbReference type="SUPFAM" id="SSF143081">
    <property type="entry name" value="BB1717-like"/>
    <property type="match status" value="1"/>
</dbReference>
<name>A0A075LJ94_9BACI</name>
<evidence type="ECO:0000256" key="7">
    <source>
        <dbReference type="ARBA" id="ARBA00023239"/>
    </source>
</evidence>
<evidence type="ECO:0000256" key="1">
    <source>
        <dbReference type="ARBA" id="ARBA00008136"/>
    </source>
</evidence>
<keyword evidence="7" id="KW-0456">Lyase</keyword>
<dbReference type="Pfam" id="PF02586">
    <property type="entry name" value="SRAP"/>
    <property type="match status" value="1"/>
</dbReference>
<evidence type="ECO:0000256" key="2">
    <source>
        <dbReference type="ARBA" id="ARBA00022670"/>
    </source>
</evidence>
<dbReference type="GO" id="GO:0106300">
    <property type="term" value="P:protein-DNA covalent cross-linking repair"/>
    <property type="evidence" value="ECO:0007669"/>
    <property type="project" value="InterPro"/>
</dbReference>
<reference evidence="9 10" key="1">
    <citation type="submission" date="2014-07" db="EMBL/GenBank/DDBJ databases">
        <title>Complete genome sequence of a moderately halophilic bacterium Terribacillus aidingensis MP602, isolated from Cryptomeria fortunei in Tianmu mountain in China.</title>
        <authorList>
            <person name="Wang Y."/>
            <person name="Lu P."/>
            <person name="Zhang L."/>
        </authorList>
    </citation>
    <scope>NUCLEOTIDE SEQUENCE [LARGE SCALE GENOMIC DNA]</scope>
    <source>
        <strain evidence="9 10">MP602</strain>
    </source>
</reference>
<dbReference type="PANTHER" id="PTHR13604:SF0">
    <property type="entry name" value="ABASIC SITE PROCESSING PROTEIN HMCES"/>
    <property type="match status" value="1"/>
</dbReference>
<dbReference type="KEGG" id="tap:GZ22_05805"/>
<evidence type="ECO:0000313" key="10">
    <source>
        <dbReference type="Proteomes" id="UP000027980"/>
    </source>
</evidence>
<organism evidence="9 10">
    <name type="scientific">Terribacillus saccharophilus</name>
    <dbReference type="NCBI Taxonomy" id="361277"/>
    <lineage>
        <taxon>Bacteria</taxon>
        <taxon>Bacillati</taxon>
        <taxon>Bacillota</taxon>
        <taxon>Bacilli</taxon>
        <taxon>Bacillales</taxon>
        <taxon>Bacillaceae</taxon>
        <taxon>Terribacillus</taxon>
    </lineage>
</organism>
<accession>A0A075LJ94</accession>
<keyword evidence="6" id="KW-0238">DNA-binding</keyword>
<dbReference type="AlphaFoldDB" id="A0A075LJ94"/>
<keyword evidence="3" id="KW-0227">DNA damage</keyword>
<evidence type="ECO:0000313" key="9">
    <source>
        <dbReference type="EMBL" id="AIF66181.1"/>
    </source>
</evidence>
<dbReference type="GO" id="GO:0006508">
    <property type="term" value="P:proteolysis"/>
    <property type="evidence" value="ECO:0007669"/>
    <property type="project" value="UniProtKB-KW"/>
</dbReference>
<gene>
    <name evidence="9" type="ORF">GZ22_05805</name>
</gene>
<dbReference type="EMBL" id="CP008876">
    <property type="protein sequence ID" value="AIF66181.1"/>
    <property type="molecule type" value="Genomic_DNA"/>
</dbReference>
<keyword evidence="5" id="KW-0190">Covalent protein-DNA linkage</keyword>
<keyword evidence="2 8" id="KW-0645">Protease</keyword>
<dbReference type="HOGENOM" id="CLU_035990_6_2_9"/>
<evidence type="ECO:0000256" key="8">
    <source>
        <dbReference type="RuleBase" id="RU364100"/>
    </source>
</evidence>
<evidence type="ECO:0000256" key="5">
    <source>
        <dbReference type="ARBA" id="ARBA00023124"/>
    </source>
</evidence>
<protein>
    <recommendedName>
        <fullName evidence="8">Abasic site processing protein</fullName>
        <ecNumber evidence="8">3.4.-.-</ecNumber>
    </recommendedName>
</protein>
<evidence type="ECO:0000256" key="6">
    <source>
        <dbReference type="ARBA" id="ARBA00023125"/>
    </source>
</evidence>
<dbReference type="PANTHER" id="PTHR13604">
    <property type="entry name" value="DC12-RELATED"/>
    <property type="match status" value="1"/>
</dbReference>
<dbReference type="Gene3D" id="3.90.1680.10">
    <property type="entry name" value="SOS response associated peptidase-like"/>
    <property type="match status" value="1"/>
</dbReference>
<dbReference type="GO" id="GO:0008233">
    <property type="term" value="F:peptidase activity"/>
    <property type="evidence" value="ECO:0007669"/>
    <property type="project" value="UniProtKB-KW"/>
</dbReference>
<dbReference type="OrthoDB" id="9782620at2"/>
<keyword evidence="4 8" id="KW-0378">Hydrolase</keyword>
<proteinExistence type="inferred from homology"/>
<dbReference type="InterPro" id="IPR036590">
    <property type="entry name" value="SRAP-like"/>
</dbReference>
<dbReference type="Proteomes" id="UP000027980">
    <property type="component" value="Chromosome"/>
</dbReference>
<dbReference type="GO" id="GO:0003697">
    <property type="term" value="F:single-stranded DNA binding"/>
    <property type="evidence" value="ECO:0007669"/>
    <property type="project" value="InterPro"/>
</dbReference>
<dbReference type="GeneID" id="34221463"/>
<dbReference type="EC" id="3.4.-.-" evidence="8"/>